<dbReference type="EMBL" id="KZ613958">
    <property type="protein sequence ID" value="PMD32639.1"/>
    <property type="molecule type" value="Genomic_DNA"/>
</dbReference>
<evidence type="ECO:0000256" key="1">
    <source>
        <dbReference type="SAM" id="MobiDB-lite"/>
    </source>
</evidence>
<feature type="region of interest" description="Disordered" evidence="1">
    <location>
        <begin position="1"/>
        <end position="28"/>
    </location>
</feature>
<dbReference type="Proteomes" id="UP000235786">
    <property type="component" value="Unassembled WGS sequence"/>
</dbReference>
<evidence type="ECO:0000313" key="3">
    <source>
        <dbReference type="Proteomes" id="UP000235786"/>
    </source>
</evidence>
<dbReference type="AlphaFoldDB" id="A0A2J6R2D5"/>
<name>A0A2J6R2D5_HYAVF</name>
<gene>
    <name evidence="2" type="ORF">L207DRAFT_177114</name>
</gene>
<organism evidence="2 3">
    <name type="scientific">Hyaloscypha variabilis (strain UAMH 11265 / GT02V1 / F)</name>
    <name type="common">Meliniomyces variabilis</name>
    <dbReference type="NCBI Taxonomy" id="1149755"/>
    <lineage>
        <taxon>Eukaryota</taxon>
        <taxon>Fungi</taxon>
        <taxon>Dikarya</taxon>
        <taxon>Ascomycota</taxon>
        <taxon>Pezizomycotina</taxon>
        <taxon>Leotiomycetes</taxon>
        <taxon>Helotiales</taxon>
        <taxon>Hyaloscyphaceae</taxon>
        <taxon>Hyaloscypha</taxon>
        <taxon>Hyaloscypha variabilis</taxon>
    </lineage>
</organism>
<proteinExistence type="predicted"/>
<feature type="region of interest" description="Disordered" evidence="1">
    <location>
        <begin position="35"/>
        <end position="54"/>
    </location>
</feature>
<feature type="compositionally biased region" description="Basic and acidic residues" evidence="1">
    <location>
        <begin position="1"/>
        <end position="12"/>
    </location>
</feature>
<evidence type="ECO:0000313" key="2">
    <source>
        <dbReference type="EMBL" id="PMD32639.1"/>
    </source>
</evidence>
<accession>A0A2J6R2D5</accession>
<protein>
    <submittedName>
        <fullName evidence="2">Uncharacterized protein</fullName>
    </submittedName>
</protein>
<keyword evidence="3" id="KW-1185">Reference proteome</keyword>
<reference evidence="2 3" key="1">
    <citation type="submission" date="2016-04" db="EMBL/GenBank/DDBJ databases">
        <title>A degradative enzymes factory behind the ericoid mycorrhizal symbiosis.</title>
        <authorList>
            <consortium name="DOE Joint Genome Institute"/>
            <person name="Martino E."/>
            <person name="Morin E."/>
            <person name="Grelet G."/>
            <person name="Kuo A."/>
            <person name="Kohler A."/>
            <person name="Daghino S."/>
            <person name="Barry K."/>
            <person name="Choi C."/>
            <person name="Cichocki N."/>
            <person name="Clum A."/>
            <person name="Copeland A."/>
            <person name="Hainaut M."/>
            <person name="Haridas S."/>
            <person name="Labutti K."/>
            <person name="Lindquist E."/>
            <person name="Lipzen A."/>
            <person name="Khouja H.-R."/>
            <person name="Murat C."/>
            <person name="Ohm R."/>
            <person name="Olson A."/>
            <person name="Spatafora J."/>
            <person name="Veneault-Fourrey C."/>
            <person name="Henrissat B."/>
            <person name="Grigoriev I."/>
            <person name="Martin F."/>
            <person name="Perotto S."/>
        </authorList>
    </citation>
    <scope>NUCLEOTIDE SEQUENCE [LARGE SCALE GENOMIC DNA]</scope>
    <source>
        <strain evidence="2 3">F</strain>
    </source>
</reference>
<sequence>MIKERRGAREHFGTFSRKKQPSLSSMSLSSNPILASVRPRLSRPRPTHASPDHRIPHCRTYVGSCFAFLSPSSTLAYSEPDEEMWDSSSHSVTSLRSFRFVSFCQSVLDRVLRNFETSSTNARRISMKFRPIASLLPNKIPNSHSFRFPDRRLYPLH</sequence>